<protein>
    <submittedName>
        <fullName evidence="2">LEF-5</fullName>
    </submittedName>
</protein>
<organism evidence="2 3">
    <name type="scientific">Crangon crangon nudivirus</name>
    <dbReference type="NCBI Taxonomy" id="2880838"/>
    <lineage>
        <taxon>Viruses</taxon>
        <taxon>Viruses incertae sedis</taxon>
        <taxon>Naldaviricetes</taxon>
        <taxon>Lefavirales</taxon>
        <taxon>Nudiviridae</taxon>
        <taxon>Gammanudivirus</taxon>
        <taxon>Gammanudivirus cracrangonis</taxon>
    </lineage>
</organism>
<keyword evidence="3" id="KW-1185">Reference proteome</keyword>
<dbReference type="Proteomes" id="UP000831195">
    <property type="component" value="Segment"/>
</dbReference>
<feature type="domain" description="Baculoviridae late expression factor 5 C-terminal" evidence="1">
    <location>
        <begin position="82"/>
        <end position="113"/>
    </location>
</feature>
<evidence type="ECO:0000313" key="2">
    <source>
        <dbReference type="EMBL" id="UBZ25537.1"/>
    </source>
</evidence>
<sequence>MPTRTRVRRNQPGTIPDQPKLNVFAKLGVTLPKCVYDPATSKIKDPLFVQTENLVLQVPKYAFGDTYDDLPAASMVDNYIPAECQHIYVTIGQNQRRGNDEINNIYSRCTLCNRVKLE</sequence>
<dbReference type="EMBL" id="MZ311577">
    <property type="protein sequence ID" value="UBZ25537.1"/>
    <property type="molecule type" value="Genomic_DNA"/>
</dbReference>
<evidence type="ECO:0000259" key="1">
    <source>
        <dbReference type="Pfam" id="PF11792"/>
    </source>
</evidence>
<proteinExistence type="predicted"/>
<gene>
    <name evidence="2" type="ORF">CcNV_053</name>
</gene>
<dbReference type="InterPro" id="IPR021758">
    <property type="entry name" value="Baculo_LEF5_C"/>
</dbReference>
<evidence type="ECO:0000313" key="3">
    <source>
        <dbReference type="Proteomes" id="UP000831195"/>
    </source>
</evidence>
<name>A0AAE9BZR1_9VIRU</name>
<dbReference type="Pfam" id="PF11792">
    <property type="entry name" value="Baculo_LEF5_C"/>
    <property type="match status" value="1"/>
</dbReference>
<accession>A0AAE9BZR1</accession>
<reference evidence="2" key="1">
    <citation type="journal article" date="2021" name="Viruses">
        <title>Identification and Full Characterisation of Two Novel Crustacean Infecting Members of the Family Nudiviridae Provides Support for Two Subfamilies.</title>
        <authorList>
            <person name="Bateman K.S."/>
            <person name="Kerr R."/>
            <person name="Stentiford G.D."/>
            <person name="Bean T.P."/>
            <person name="Hooper C."/>
            <person name="Van Eynde B."/>
            <person name="Delbare D."/>
            <person name="Bojko J."/>
            <person name="Christiaens O."/>
            <person name="Taning C.N.T."/>
            <person name="Smagghe G."/>
            <person name="van Oers M.M."/>
            <person name="van Aerle R."/>
        </authorList>
    </citation>
    <scope>NUCLEOTIDE SEQUENCE</scope>
    <source>
        <strain evidence="2">AN1</strain>
    </source>
</reference>